<dbReference type="AlphaFoldDB" id="A0A2P2C3G8"/>
<dbReference type="GO" id="GO:0003677">
    <property type="term" value="F:DNA binding"/>
    <property type="evidence" value="ECO:0007669"/>
    <property type="project" value="InterPro"/>
</dbReference>
<sequence>MRISELSEQAGLPVGTVKFYLRSGLLHQGQLISATQAEYDQSHLERLRLVRALLEVGHLSHAEIQGILEALDKPPTQLVEALVQVYDAAAKASRYDETDLTPALATVQRLGWSIDPESPHLAWLARAITALESIGLTPTDERLQVYGAAALLAAEDDIDWVMAADSDRTVLYAIGSSVLWGSVLGALRVLAGEEVSRRQFGEMTMSLRNLPAHTGEIGGVEDPDDEQPSG</sequence>
<dbReference type="EMBL" id="CZKA01000029">
    <property type="protein sequence ID" value="CUR56540.1"/>
    <property type="molecule type" value="Genomic_DNA"/>
</dbReference>
<dbReference type="InterPro" id="IPR000551">
    <property type="entry name" value="MerR-type_HTH_dom"/>
</dbReference>
<dbReference type="PRINTS" id="PR00040">
    <property type="entry name" value="HTHMERR"/>
</dbReference>
<reference evidence="2" key="1">
    <citation type="submission" date="2015-08" db="EMBL/GenBank/DDBJ databases">
        <authorList>
            <person name="Babu N.S."/>
            <person name="Beckwith C.J."/>
            <person name="Beseler K.G."/>
            <person name="Brison A."/>
            <person name="Carone J.V."/>
            <person name="Caskin T.P."/>
            <person name="Diamond M."/>
            <person name="Durham M.E."/>
            <person name="Foxe J.M."/>
            <person name="Go M."/>
            <person name="Henderson B.A."/>
            <person name="Jones I.B."/>
            <person name="McGettigan J.A."/>
            <person name="Micheletti S.J."/>
            <person name="Nasrallah M.E."/>
            <person name="Ortiz D."/>
            <person name="Piller C.R."/>
            <person name="Privatt S.R."/>
            <person name="Schneider S.L."/>
            <person name="Sharp S."/>
            <person name="Smith T.C."/>
            <person name="Stanton J.D."/>
            <person name="Ullery H.E."/>
            <person name="Wilson R.J."/>
            <person name="Serrano M.G."/>
            <person name="Buck G."/>
            <person name="Lee V."/>
            <person name="Wang Y."/>
            <person name="Carvalho R."/>
            <person name="Voegtly L."/>
            <person name="Shi R."/>
            <person name="Duckworth R."/>
            <person name="Johnson A."/>
            <person name="Loviza R."/>
            <person name="Walstead R."/>
            <person name="Shah Z."/>
            <person name="Kiflezghi M."/>
            <person name="Wade K."/>
            <person name="Ball S.L."/>
            <person name="Bradley K.W."/>
            <person name="Asai D.J."/>
            <person name="Bowman C.A."/>
            <person name="Russell D.A."/>
            <person name="Pope W.H."/>
            <person name="Jacobs-Sera D."/>
            <person name="Hendrix R.W."/>
            <person name="Hatfull G.F."/>
        </authorList>
    </citation>
    <scope>NUCLEOTIDE SEQUENCE</scope>
</reference>
<evidence type="ECO:0000259" key="1">
    <source>
        <dbReference type="PROSITE" id="PS50937"/>
    </source>
</evidence>
<accession>A0A2P2C3G8</accession>
<proteinExistence type="predicted"/>
<gene>
    <name evidence="2" type="ORF">NOCA2350053</name>
</gene>
<dbReference type="SMART" id="SM00422">
    <property type="entry name" value="HTH_MERR"/>
    <property type="match status" value="1"/>
</dbReference>
<dbReference type="PROSITE" id="PS50937">
    <property type="entry name" value="HTH_MERR_2"/>
    <property type="match status" value="1"/>
</dbReference>
<dbReference type="SUPFAM" id="SSF46955">
    <property type="entry name" value="Putative DNA-binding domain"/>
    <property type="match status" value="1"/>
</dbReference>
<evidence type="ECO:0000313" key="2">
    <source>
        <dbReference type="EMBL" id="CUR56540.1"/>
    </source>
</evidence>
<protein>
    <submittedName>
        <fullName evidence="2">Putative Transcriptional regulator, MerR family</fullName>
    </submittedName>
</protein>
<feature type="domain" description="HTH merR-type" evidence="1">
    <location>
        <begin position="1"/>
        <end position="70"/>
    </location>
</feature>
<dbReference type="GO" id="GO:0006355">
    <property type="term" value="P:regulation of DNA-templated transcription"/>
    <property type="evidence" value="ECO:0007669"/>
    <property type="project" value="InterPro"/>
</dbReference>
<dbReference type="Pfam" id="PF13411">
    <property type="entry name" value="MerR_1"/>
    <property type="match status" value="1"/>
</dbReference>
<dbReference type="Gene3D" id="1.10.1660.10">
    <property type="match status" value="1"/>
</dbReference>
<organism evidence="2">
    <name type="scientific">metagenome</name>
    <dbReference type="NCBI Taxonomy" id="256318"/>
    <lineage>
        <taxon>unclassified sequences</taxon>
        <taxon>metagenomes</taxon>
    </lineage>
</organism>
<dbReference type="InterPro" id="IPR009061">
    <property type="entry name" value="DNA-bd_dom_put_sf"/>
</dbReference>
<name>A0A2P2C3G8_9ZZZZ</name>